<dbReference type="Proteomes" id="UP000637299">
    <property type="component" value="Unassembled WGS sequence"/>
</dbReference>
<dbReference type="InterPro" id="IPR024311">
    <property type="entry name" value="Lipocalin-like"/>
</dbReference>
<dbReference type="EMBL" id="JACYFS010000001">
    <property type="protein sequence ID" value="MBD8081354.1"/>
    <property type="molecule type" value="Genomic_DNA"/>
</dbReference>
<organism evidence="2 3">
    <name type="scientific">Chryseobacterium caseinilyticum</name>
    <dbReference type="NCBI Taxonomy" id="2771428"/>
    <lineage>
        <taxon>Bacteria</taxon>
        <taxon>Pseudomonadati</taxon>
        <taxon>Bacteroidota</taxon>
        <taxon>Flavobacteriia</taxon>
        <taxon>Flavobacteriales</taxon>
        <taxon>Weeksellaceae</taxon>
        <taxon>Chryseobacterium group</taxon>
        <taxon>Chryseobacterium</taxon>
    </lineage>
</organism>
<dbReference type="Pfam" id="PF13648">
    <property type="entry name" value="Lipocalin_4"/>
    <property type="match status" value="1"/>
</dbReference>
<evidence type="ECO:0000259" key="1">
    <source>
        <dbReference type="Pfam" id="PF13648"/>
    </source>
</evidence>
<feature type="domain" description="Lipocalin-like" evidence="1">
    <location>
        <begin position="32"/>
        <end position="125"/>
    </location>
</feature>
<accession>A0ABR8Z7T5</accession>
<dbReference type="RefSeq" id="WP_191735143.1">
    <property type="nucleotide sequence ID" value="NZ_JACYFS010000001.1"/>
</dbReference>
<gene>
    <name evidence="2" type="ORF">IC610_02835</name>
</gene>
<sequence>MKKLLLFAVAAGFIFNSCTTDDDDDFTNEFSLVGVWHPSREIVVSGSTGITLSNTDYSPCYKSSTLDFKSNNTVVSNIFENNISGNCVSTGIETVSYSYDHNASKLVIDGENIEIVSRTQNELQFVSHYDDEDGDGIDDKIIIVINK</sequence>
<reference evidence="2 3" key="1">
    <citation type="submission" date="2020-09" db="EMBL/GenBank/DDBJ databases">
        <title>Genome seq and assembly of Chryseobacterium sp.</title>
        <authorList>
            <person name="Chhetri G."/>
        </authorList>
    </citation>
    <scope>NUCLEOTIDE SEQUENCE [LARGE SCALE GENOMIC DNA]</scope>
    <source>
        <strain evidence="2 3">GCR10</strain>
    </source>
</reference>
<evidence type="ECO:0000313" key="3">
    <source>
        <dbReference type="Proteomes" id="UP000637299"/>
    </source>
</evidence>
<keyword evidence="3" id="KW-1185">Reference proteome</keyword>
<name>A0ABR8Z7T5_9FLAO</name>
<comment type="caution">
    <text evidence="2">The sequence shown here is derived from an EMBL/GenBank/DDBJ whole genome shotgun (WGS) entry which is preliminary data.</text>
</comment>
<proteinExistence type="predicted"/>
<protein>
    <submittedName>
        <fullName evidence="2">Lipocalin family protein</fullName>
    </submittedName>
</protein>
<evidence type="ECO:0000313" key="2">
    <source>
        <dbReference type="EMBL" id="MBD8081354.1"/>
    </source>
</evidence>